<keyword evidence="2" id="KW-1185">Reference proteome</keyword>
<accession>A0A1N7RYB1</accession>
<gene>
    <name evidence="1" type="ORF">BN2475_240039</name>
</gene>
<dbReference type="STRING" id="1247936.BN2475_240039"/>
<sequence length="73" mass="8018">MSSASSGSRIRRRIKLTSLVRSRTTVAVMSLSRSVIGCEVGGGSMRLKTFQEREYCGERKKSFLEQYGPAATA</sequence>
<dbReference type="EMBL" id="CYGX02000024">
    <property type="protein sequence ID" value="SIT40044.1"/>
    <property type="molecule type" value="Genomic_DNA"/>
</dbReference>
<name>A0A1N7RYB1_9BURK</name>
<evidence type="ECO:0000313" key="1">
    <source>
        <dbReference type="EMBL" id="SIT40044.1"/>
    </source>
</evidence>
<evidence type="ECO:0000313" key="2">
    <source>
        <dbReference type="Proteomes" id="UP000187012"/>
    </source>
</evidence>
<proteinExistence type="predicted"/>
<dbReference type="AlphaFoldDB" id="A0A1N7RYB1"/>
<organism evidence="1 2">
    <name type="scientific">Paraburkholderia ribeironis</name>
    <dbReference type="NCBI Taxonomy" id="1247936"/>
    <lineage>
        <taxon>Bacteria</taxon>
        <taxon>Pseudomonadati</taxon>
        <taxon>Pseudomonadota</taxon>
        <taxon>Betaproteobacteria</taxon>
        <taxon>Burkholderiales</taxon>
        <taxon>Burkholderiaceae</taxon>
        <taxon>Paraburkholderia</taxon>
    </lineage>
</organism>
<dbReference type="Proteomes" id="UP000187012">
    <property type="component" value="Unassembled WGS sequence"/>
</dbReference>
<protein>
    <submittedName>
        <fullName evidence="1">Uncharacterized protein</fullName>
    </submittedName>
</protein>
<reference evidence="1 2" key="1">
    <citation type="submission" date="2016-12" db="EMBL/GenBank/DDBJ databases">
        <authorList>
            <person name="Song W.-J."/>
            <person name="Kurnit D.M."/>
        </authorList>
    </citation>
    <scope>NUCLEOTIDE SEQUENCE [LARGE SCALE GENOMIC DNA]</scope>
    <source>
        <strain evidence="1 2">STM7296</strain>
    </source>
</reference>